<evidence type="ECO:0000313" key="1">
    <source>
        <dbReference type="EMBL" id="WRL65868.1"/>
    </source>
</evidence>
<keyword evidence="2" id="KW-1185">Reference proteome</keyword>
<proteinExistence type="predicted"/>
<accession>A0ABZ1B7T2</accession>
<evidence type="ECO:0000313" key="2">
    <source>
        <dbReference type="Proteomes" id="UP001324287"/>
    </source>
</evidence>
<dbReference type="Proteomes" id="UP001324287">
    <property type="component" value="Chromosome"/>
</dbReference>
<gene>
    <name evidence="1" type="ORF">U6N30_10080</name>
</gene>
<dbReference type="RefSeq" id="WP_324277185.1">
    <property type="nucleotide sequence ID" value="NZ_CP141261.1"/>
</dbReference>
<dbReference type="EMBL" id="CP141261">
    <property type="protein sequence ID" value="WRL65868.1"/>
    <property type="molecule type" value="Genomic_DNA"/>
</dbReference>
<protein>
    <submittedName>
        <fullName evidence="1">Uncharacterized protein</fullName>
    </submittedName>
</protein>
<sequence length="66" mass="7201">MRIERASIGGLWPEGVRSTAYVVDLGAGDEGPRTLVVNTVGLPQFDYARNVRVLDRMIETVTLPDG</sequence>
<name>A0ABZ1B7T2_9ACTN</name>
<organism evidence="1 2">
    <name type="scientific">Blastococcus brunescens</name>
    <dbReference type="NCBI Taxonomy" id="1564165"/>
    <lineage>
        <taxon>Bacteria</taxon>
        <taxon>Bacillati</taxon>
        <taxon>Actinomycetota</taxon>
        <taxon>Actinomycetes</taxon>
        <taxon>Geodermatophilales</taxon>
        <taxon>Geodermatophilaceae</taxon>
        <taxon>Blastococcus</taxon>
    </lineage>
</organism>
<reference evidence="1 2" key="1">
    <citation type="submission" date="2023-12" db="EMBL/GenBank/DDBJ databases">
        <title>Blastococcus brunescens sp. nov., an actonobacterium isolated from sandstone collected in sahara desert.</title>
        <authorList>
            <person name="Gtari M."/>
            <person name="Ghodhbane F."/>
        </authorList>
    </citation>
    <scope>NUCLEOTIDE SEQUENCE [LARGE SCALE GENOMIC DNA]</scope>
    <source>
        <strain evidence="1 2">BMG 8361</strain>
    </source>
</reference>